<organism evidence="4">
    <name type="scientific">Leptotrichia alba</name>
    <dbReference type="NCBI Taxonomy" id="3239304"/>
    <lineage>
        <taxon>Bacteria</taxon>
        <taxon>Fusobacteriati</taxon>
        <taxon>Fusobacteriota</taxon>
        <taxon>Fusobacteriia</taxon>
        <taxon>Fusobacteriales</taxon>
        <taxon>Leptotrichiaceae</taxon>
        <taxon>Leptotrichia</taxon>
    </lineage>
</organism>
<protein>
    <submittedName>
        <fullName evidence="4">TatD family hydrolase</fullName>
        <ecNumber evidence="4">3.1.-.-</ecNumber>
    </submittedName>
</protein>
<reference evidence="4" key="1">
    <citation type="submission" date="2024-07" db="EMBL/GenBank/DDBJ databases">
        <authorList>
            <person name="Li X.-J."/>
            <person name="Wang X."/>
        </authorList>
    </citation>
    <scope>NUCLEOTIDE SEQUENCE</scope>
    <source>
        <strain evidence="4">HSP-536</strain>
    </source>
</reference>
<dbReference type="Gene3D" id="3.20.20.140">
    <property type="entry name" value="Metal-dependent hydrolases"/>
    <property type="match status" value="1"/>
</dbReference>
<feature type="binding site" evidence="3">
    <location>
        <position position="10"/>
    </location>
    <ligand>
        <name>a divalent metal cation</name>
        <dbReference type="ChEBI" id="CHEBI:60240"/>
        <label>1</label>
    </ligand>
</feature>
<dbReference type="PANTHER" id="PTHR46124:SF2">
    <property type="entry name" value="D-AMINOACYL-TRNA DEACYLASE"/>
    <property type="match status" value="1"/>
</dbReference>
<dbReference type="FunFam" id="3.20.20.140:FF:000005">
    <property type="entry name" value="TatD family hydrolase"/>
    <property type="match status" value="1"/>
</dbReference>
<evidence type="ECO:0000256" key="2">
    <source>
        <dbReference type="ARBA" id="ARBA00022801"/>
    </source>
</evidence>
<feature type="binding site" evidence="3">
    <location>
        <position position="202"/>
    </location>
    <ligand>
        <name>a divalent metal cation</name>
        <dbReference type="ChEBI" id="CHEBI:60240"/>
        <label>1</label>
    </ligand>
</feature>
<dbReference type="KEGG" id="lala:AB8B28_03085"/>
<proteinExistence type="predicted"/>
<feature type="binding site" evidence="3">
    <location>
        <position position="94"/>
    </location>
    <ligand>
        <name>a divalent metal cation</name>
        <dbReference type="ChEBI" id="CHEBI:60240"/>
        <label>1</label>
    </ligand>
</feature>
<dbReference type="NCBIfam" id="TIGR00010">
    <property type="entry name" value="YchF/TatD family DNA exonuclease"/>
    <property type="match status" value="1"/>
</dbReference>
<dbReference type="CDD" id="cd01310">
    <property type="entry name" value="TatD_DNAse"/>
    <property type="match status" value="1"/>
</dbReference>
<dbReference type="InterPro" id="IPR018228">
    <property type="entry name" value="DNase_TatD-rel_CS"/>
</dbReference>
<dbReference type="EMBL" id="CP165647">
    <property type="protein sequence ID" value="XDU62850.1"/>
    <property type="molecule type" value="Genomic_DNA"/>
</dbReference>
<keyword evidence="1 3" id="KW-0479">Metal-binding</keyword>
<dbReference type="PIRSF" id="PIRSF005902">
    <property type="entry name" value="DNase_TatD"/>
    <property type="match status" value="1"/>
</dbReference>
<dbReference type="GO" id="GO:0016788">
    <property type="term" value="F:hydrolase activity, acting on ester bonds"/>
    <property type="evidence" value="ECO:0007669"/>
    <property type="project" value="InterPro"/>
</dbReference>
<feature type="binding site" evidence="3">
    <location>
        <position position="153"/>
    </location>
    <ligand>
        <name>a divalent metal cation</name>
        <dbReference type="ChEBI" id="CHEBI:60240"/>
        <label>2</label>
    </ligand>
</feature>
<evidence type="ECO:0000313" key="4">
    <source>
        <dbReference type="EMBL" id="XDU62850.1"/>
    </source>
</evidence>
<dbReference type="EC" id="3.1.-.-" evidence="4"/>
<evidence type="ECO:0000256" key="1">
    <source>
        <dbReference type="ARBA" id="ARBA00022723"/>
    </source>
</evidence>
<evidence type="ECO:0000256" key="3">
    <source>
        <dbReference type="PIRSR" id="PIRSR005902-1"/>
    </source>
</evidence>
<dbReference type="InterPro" id="IPR001130">
    <property type="entry name" value="TatD-like"/>
</dbReference>
<dbReference type="Pfam" id="PF01026">
    <property type="entry name" value="TatD_DNase"/>
    <property type="match status" value="1"/>
</dbReference>
<name>A0AB39V622_9FUSO</name>
<dbReference type="InterPro" id="IPR015991">
    <property type="entry name" value="TatD/YcfH-like"/>
</dbReference>
<dbReference type="GO" id="GO:0046872">
    <property type="term" value="F:metal ion binding"/>
    <property type="evidence" value="ECO:0007669"/>
    <property type="project" value="UniProtKB-KW"/>
</dbReference>
<dbReference type="GO" id="GO:0004536">
    <property type="term" value="F:DNA nuclease activity"/>
    <property type="evidence" value="ECO:0007669"/>
    <property type="project" value="InterPro"/>
</dbReference>
<dbReference type="PANTHER" id="PTHR46124">
    <property type="entry name" value="D-AMINOACYL-TRNA DEACYLASE"/>
    <property type="match status" value="1"/>
</dbReference>
<dbReference type="SUPFAM" id="SSF51556">
    <property type="entry name" value="Metallo-dependent hydrolases"/>
    <property type="match status" value="1"/>
</dbReference>
<accession>A0AB39V622</accession>
<feature type="binding site" evidence="3">
    <location>
        <position position="8"/>
    </location>
    <ligand>
        <name>a divalent metal cation</name>
        <dbReference type="ChEBI" id="CHEBI:60240"/>
        <label>1</label>
    </ligand>
</feature>
<feature type="binding site" evidence="3">
    <location>
        <position position="130"/>
    </location>
    <ligand>
        <name>a divalent metal cation</name>
        <dbReference type="ChEBI" id="CHEBI:60240"/>
        <label>2</label>
    </ligand>
</feature>
<dbReference type="GO" id="GO:0005829">
    <property type="term" value="C:cytosol"/>
    <property type="evidence" value="ECO:0007669"/>
    <property type="project" value="TreeGrafter"/>
</dbReference>
<dbReference type="AlphaFoldDB" id="A0AB39V622"/>
<dbReference type="InterPro" id="IPR032466">
    <property type="entry name" value="Metal_Hydrolase"/>
</dbReference>
<dbReference type="RefSeq" id="WP_369716734.1">
    <property type="nucleotide sequence ID" value="NZ_CP165647.1"/>
</dbReference>
<dbReference type="PROSITE" id="PS01091">
    <property type="entry name" value="TATD_3"/>
    <property type="match status" value="1"/>
</dbReference>
<sequence length="259" mass="29799">MSKIIDTHTHIYDKQFEDDFDDVMKRIEDELEGIVSIGFDLESSLKSIELANRYSFVNAVIGVHPVDIKKYNDEVEKELERLALTEKKVVAIGEIGLDYHWMEDPKDVQIAGFRKQMEFAERVKKPVVIHTREALQDTLDVLKDYKNVGGILHCYPGSLEAAKPFLDRYYLGIGGTLTFKNNKKTKELVKELPLEKIVLETDCPYLTPVPFRGKRNEPVYTKYVAEEVAKIKEISVEEVIKITTENAKKIYGIERKSNE</sequence>
<gene>
    <name evidence="4" type="ORF">AB8B28_03085</name>
</gene>
<keyword evidence="2 4" id="KW-0378">Hydrolase</keyword>